<evidence type="ECO:0000313" key="2">
    <source>
        <dbReference type="EMBL" id="EMC97602.1"/>
    </source>
</evidence>
<proteinExistence type="predicted"/>
<name>M2LSX4_BAUPA</name>
<keyword evidence="3" id="KW-1185">Reference proteome</keyword>
<dbReference type="GeneID" id="19114529"/>
<dbReference type="OrthoDB" id="3535998at2759"/>
<evidence type="ECO:0000256" key="1">
    <source>
        <dbReference type="SAM" id="MobiDB-lite"/>
    </source>
</evidence>
<dbReference type="RefSeq" id="XP_007675899.1">
    <property type="nucleotide sequence ID" value="XM_007677709.1"/>
</dbReference>
<reference evidence="2 3" key="1">
    <citation type="journal article" date="2012" name="PLoS Pathog.">
        <title>Diverse lifestyles and strategies of plant pathogenesis encoded in the genomes of eighteen Dothideomycetes fungi.</title>
        <authorList>
            <person name="Ohm R.A."/>
            <person name="Feau N."/>
            <person name="Henrissat B."/>
            <person name="Schoch C.L."/>
            <person name="Horwitz B.A."/>
            <person name="Barry K.W."/>
            <person name="Condon B.J."/>
            <person name="Copeland A.C."/>
            <person name="Dhillon B."/>
            <person name="Glaser F."/>
            <person name="Hesse C.N."/>
            <person name="Kosti I."/>
            <person name="LaButti K."/>
            <person name="Lindquist E.A."/>
            <person name="Lucas S."/>
            <person name="Salamov A.A."/>
            <person name="Bradshaw R.E."/>
            <person name="Ciuffetti L."/>
            <person name="Hamelin R.C."/>
            <person name="Kema G.H.J."/>
            <person name="Lawrence C."/>
            <person name="Scott J.A."/>
            <person name="Spatafora J.W."/>
            <person name="Turgeon B.G."/>
            <person name="de Wit P.J.G.M."/>
            <person name="Zhong S."/>
            <person name="Goodwin S.B."/>
            <person name="Grigoriev I.V."/>
        </authorList>
    </citation>
    <scope>NUCLEOTIDE SEQUENCE [LARGE SCALE GENOMIC DNA]</scope>
    <source>
        <strain evidence="2 3">UAMH 10762</strain>
    </source>
</reference>
<dbReference type="HOGENOM" id="CLU_813765_0_0_1"/>
<gene>
    <name evidence="2" type="ORF">BAUCODRAFT_459355</name>
</gene>
<evidence type="ECO:0008006" key="4">
    <source>
        <dbReference type="Google" id="ProtNLM"/>
    </source>
</evidence>
<evidence type="ECO:0000313" key="3">
    <source>
        <dbReference type="Proteomes" id="UP000011761"/>
    </source>
</evidence>
<dbReference type="EMBL" id="KB445554">
    <property type="protein sequence ID" value="EMC97602.1"/>
    <property type="molecule type" value="Genomic_DNA"/>
</dbReference>
<dbReference type="Proteomes" id="UP000011761">
    <property type="component" value="Unassembled WGS sequence"/>
</dbReference>
<organism evidence="2 3">
    <name type="scientific">Baudoinia panamericana (strain UAMH 10762)</name>
    <name type="common">Angels' share fungus</name>
    <name type="synonym">Baudoinia compniacensis (strain UAMH 10762)</name>
    <dbReference type="NCBI Taxonomy" id="717646"/>
    <lineage>
        <taxon>Eukaryota</taxon>
        <taxon>Fungi</taxon>
        <taxon>Dikarya</taxon>
        <taxon>Ascomycota</taxon>
        <taxon>Pezizomycotina</taxon>
        <taxon>Dothideomycetes</taxon>
        <taxon>Dothideomycetidae</taxon>
        <taxon>Mycosphaerellales</taxon>
        <taxon>Teratosphaeriaceae</taxon>
        <taxon>Baudoinia</taxon>
    </lineage>
</organism>
<dbReference type="AlphaFoldDB" id="M2LSX4"/>
<dbReference type="KEGG" id="bcom:BAUCODRAFT_459355"/>
<accession>M2LSX4</accession>
<feature type="compositionally biased region" description="Basic and acidic residues" evidence="1">
    <location>
        <begin position="319"/>
        <end position="331"/>
    </location>
</feature>
<sequence>MEFMAATSSIAGLLNLSGECVSGLLKLKALYQGIANASKTVTAFIKDVNSLLKSLRDLRLLLEKIDKAETPFSDVASTSSLRIQLEDCNLDVAEWMNTAVSCMPIGGRGLRAGFRKFWQAANKQPVGDIRTATQRRRAEFTLSLETLGRLYEVQSALHLRDIKAHTSRTSEVSLQLLKQTSTAQDQLDRIEAISESIASMSVGSMRSLASVASAMSTLSNALVVSGAENIVASLQRAWSSSNLTVEADRMVSSGSLHVQGATPPPELRIPDRTRQRTAARGSDYGENEAFPMTGSPATAMRRAPKAGTRSLVTLTAAQQERKRANDREAQRAVRQRTKRPH</sequence>
<protein>
    <recommendedName>
        <fullName evidence="4">Fungal N-terminal domain-containing protein</fullName>
    </recommendedName>
</protein>
<feature type="region of interest" description="Disordered" evidence="1">
    <location>
        <begin position="254"/>
        <end position="341"/>
    </location>
</feature>
<dbReference type="STRING" id="717646.M2LSX4"/>